<dbReference type="GO" id="GO:0006144">
    <property type="term" value="P:purine nucleobase metabolic process"/>
    <property type="evidence" value="ECO:0007669"/>
    <property type="project" value="UniProtKB-KW"/>
</dbReference>
<dbReference type="EMBL" id="JAEKJZ010000001">
    <property type="protein sequence ID" value="MBN9670607.1"/>
    <property type="molecule type" value="Genomic_DNA"/>
</dbReference>
<dbReference type="RefSeq" id="WP_207140080.1">
    <property type="nucleotide sequence ID" value="NZ_JAEKJZ010000001.1"/>
</dbReference>
<keyword evidence="5" id="KW-0210">Decarboxylase</keyword>
<comment type="catalytic activity">
    <reaction evidence="1">
        <text>5-hydroxy-2-oxo-4-ureido-2,5-dihydro-1H-imidazole-5-carboxylate + H(+) = (S)-allantoin + CO2</text>
        <dbReference type="Rhea" id="RHEA:26301"/>
        <dbReference type="ChEBI" id="CHEBI:15378"/>
        <dbReference type="ChEBI" id="CHEBI:15678"/>
        <dbReference type="ChEBI" id="CHEBI:16526"/>
        <dbReference type="ChEBI" id="CHEBI:58639"/>
        <dbReference type="EC" id="4.1.1.97"/>
    </reaction>
</comment>
<keyword evidence="4" id="KW-0659">Purine metabolism</keyword>
<dbReference type="InterPro" id="IPR017580">
    <property type="entry name" value="OHCU_decarboxylase-1"/>
</dbReference>
<dbReference type="InterPro" id="IPR036778">
    <property type="entry name" value="OHCU_decarboxylase_sf"/>
</dbReference>
<dbReference type="Gene3D" id="1.10.3330.10">
    <property type="entry name" value="Oxo-4-hydroxy-4-carboxy-5-ureidoimidazoline decarboxylase"/>
    <property type="match status" value="1"/>
</dbReference>
<dbReference type="NCBIfam" id="TIGR03164">
    <property type="entry name" value="UHCUDC"/>
    <property type="match status" value="1"/>
</dbReference>
<dbReference type="Pfam" id="PF09349">
    <property type="entry name" value="OHCU_decarbox"/>
    <property type="match status" value="1"/>
</dbReference>
<protein>
    <recommendedName>
        <fullName evidence="3">2-oxo-4-hydroxy-4-carboxy-5-ureidoimidazoline decarboxylase</fullName>
        <ecNumber evidence="3">4.1.1.97</ecNumber>
    </recommendedName>
</protein>
<keyword evidence="6 8" id="KW-0456">Lyase</keyword>
<dbReference type="InterPro" id="IPR018020">
    <property type="entry name" value="OHCU_decarboxylase"/>
</dbReference>
<dbReference type="PANTHER" id="PTHR43466">
    <property type="entry name" value="2-OXO-4-HYDROXY-4-CARBOXY-5-UREIDOIMIDAZOLINE DECARBOXYLASE-RELATED"/>
    <property type="match status" value="1"/>
</dbReference>
<dbReference type="Proteomes" id="UP000664096">
    <property type="component" value="Unassembled WGS sequence"/>
</dbReference>
<sequence length="169" mass="18739">MTSLSDVNRMDKDAFLAAFGDVAEHSPWVAEKAFDAAPFQTRESVISAFEQAMTAAHRNEQLALIRAHPDLAGKAAIAGDIAVDSRKEQAGAGLDRLTGAEFERFTDLNGRYLETFGFPFIFAVKGSTKHMILAAFEDRIGNDPDKEFQVALTQIARIFRFRLEDRIAE</sequence>
<feature type="domain" description="Oxo-4-hydroxy-4-carboxy-5-ureidoimidazoline decarboxylase" evidence="7">
    <location>
        <begin position="8"/>
        <end position="164"/>
    </location>
</feature>
<evidence type="ECO:0000313" key="8">
    <source>
        <dbReference type="EMBL" id="MBN9670607.1"/>
    </source>
</evidence>
<evidence type="ECO:0000256" key="2">
    <source>
        <dbReference type="ARBA" id="ARBA00004754"/>
    </source>
</evidence>
<comment type="caution">
    <text evidence="8">The sequence shown here is derived from an EMBL/GenBank/DDBJ whole genome shotgun (WGS) entry which is preliminary data.</text>
</comment>
<dbReference type="EC" id="4.1.1.97" evidence="3"/>
<dbReference type="GO" id="GO:0000255">
    <property type="term" value="P:allantoin metabolic process"/>
    <property type="evidence" value="ECO:0007669"/>
    <property type="project" value="InterPro"/>
</dbReference>
<organism evidence="8 9">
    <name type="scientific">Roseibium aggregatum</name>
    <dbReference type="NCBI Taxonomy" id="187304"/>
    <lineage>
        <taxon>Bacteria</taxon>
        <taxon>Pseudomonadati</taxon>
        <taxon>Pseudomonadota</taxon>
        <taxon>Alphaproteobacteria</taxon>
        <taxon>Hyphomicrobiales</taxon>
        <taxon>Stappiaceae</taxon>
        <taxon>Roseibium</taxon>
    </lineage>
</organism>
<comment type="pathway">
    <text evidence="2">Purine metabolism; urate degradation; (S)-allantoin from urate: step 3/3.</text>
</comment>
<name>A0A939ECB9_9HYPH</name>
<dbReference type="GO" id="GO:0051997">
    <property type="term" value="F:2-oxo-4-hydroxy-4-carboxy-5-ureidoimidazoline decarboxylase activity"/>
    <property type="evidence" value="ECO:0007669"/>
    <property type="project" value="UniProtKB-EC"/>
</dbReference>
<evidence type="ECO:0000256" key="3">
    <source>
        <dbReference type="ARBA" id="ARBA00012257"/>
    </source>
</evidence>
<evidence type="ECO:0000256" key="1">
    <source>
        <dbReference type="ARBA" id="ARBA00001163"/>
    </source>
</evidence>
<dbReference type="PANTHER" id="PTHR43466:SF1">
    <property type="entry name" value="2-OXO-4-HYDROXY-4-CARBOXY-5-UREIDOIMIDAZOLINE DECARBOXYLASE-RELATED"/>
    <property type="match status" value="1"/>
</dbReference>
<accession>A0A939ECB9</accession>
<evidence type="ECO:0000256" key="5">
    <source>
        <dbReference type="ARBA" id="ARBA00022793"/>
    </source>
</evidence>
<proteinExistence type="predicted"/>
<evidence type="ECO:0000256" key="4">
    <source>
        <dbReference type="ARBA" id="ARBA00022631"/>
    </source>
</evidence>
<evidence type="ECO:0000256" key="6">
    <source>
        <dbReference type="ARBA" id="ARBA00023239"/>
    </source>
</evidence>
<dbReference type="SUPFAM" id="SSF158694">
    <property type="entry name" value="UraD-Like"/>
    <property type="match status" value="1"/>
</dbReference>
<dbReference type="AlphaFoldDB" id="A0A939ECB9"/>
<reference evidence="8" key="1">
    <citation type="submission" date="2020-12" db="EMBL/GenBank/DDBJ databases">
        <title>Oil enriched cultivation method for isolating marine PHA-producing bacteria.</title>
        <authorList>
            <person name="Zheng W."/>
            <person name="Yu S."/>
            <person name="Huang Y."/>
        </authorList>
    </citation>
    <scope>NUCLEOTIDE SEQUENCE</scope>
    <source>
        <strain evidence="8">SY-2-12</strain>
    </source>
</reference>
<evidence type="ECO:0000313" key="9">
    <source>
        <dbReference type="Proteomes" id="UP000664096"/>
    </source>
</evidence>
<gene>
    <name evidence="8" type="primary">uraD</name>
    <name evidence="8" type="ORF">JF539_09685</name>
</gene>
<dbReference type="GO" id="GO:0019628">
    <property type="term" value="P:urate catabolic process"/>
    <property type="evidence" value="ECO:0007669"/>
    <property type="project" value="TreeGrafter"/>
</dbReference>
<evidence type="ECO:0000259" key="7">
    <source>
        <dbReference type="Pfam" id="PF09349"/>
    </source>
</evidence>